<dbReference type="Proteomes" id="UP000233551">
    <property type="component" value="Unassembled WGS sequence"/>
</dbReference>
<organism evidence="1 2">
    <name type="scientific">Punica granatum</name>
    <name type="common">Pomegranate</name>
    <dbReference type="NCBI Taxonomy" id="22663"/>
    <lineage>
        <taxon>Eukaryota</taxon>
        <taxon>Viridiplantae</taxon>
        <taxon>Streptophyta</taxon>
        <taxon>Embryophyta</taxon>
        <taxon>Tracheophyta</taxon>
        <taxon>Spermatophyta</taxon>
        <taxon>Magnoliopsida</taxon>
        <taxon>eudicotyledons</taxon>
        <taxon>Gunneridae</taxon>
        <taxon>Pentapetalae</taxon>
        <taxon>rosids</taxon>
        <taxon>malvids</taxon>
        <taxon>Myrtales</taxon>
        <taxon>Lythraceae</taxon>
        <taxon>Punica</taxon>
    </lineage>
</organism>
<dbReference type="EMBL" id="PGOL01000098">
    <property type="protein sequence ID" value="PKI77265.1"/>
    <property type="molecule type" value="Genomic_DNA"/>
</dbReference>
<accession>A0A2I0L994</accession>
<evidence type="ECO:0000313" key="2">
    <source>
        <dbReference type="Proteomes" id="UP000233551"/>
    </source>
</evidence>
<protein>
    <submittedName>
        <fullName evidence="1">Uncharacterized protein</fullName>
    </submittedName>
</protein>
<gene>
    <name evidence="1" type="ORF">CRG98_002334</name>
</gene>
<dbReference type="AlphaFoldDB" id="A0A2I0L994"/>
<sequence length="247" mass="27806">MGLSQCFPNVPRCSETIMIFACQECAPKVCREAFVATETSVRRPNSPRGCGEWVTYFRVPFICSWIRCPRSPVRKVSMNARGCPGLSKGLPKCARRHHWSFCSCSRARVFASIGPGFGRAGPEPVECGKRLGQSPWKAVKGWSWKAVKGWVGARGNQYKADGNARNIKVGERCQVFWRQEGGRVPVKEWLFMERVRPVESLRKGKGESFGILQSRIQRFGPHFEASLEPEESRIVCLRPSPPSHYSS</sequence>
<name>A0A2I0L994_PUNGR</name>
<keyword evidence="2" id="KW-1185">Reference proteome</keyword>
<proteinExistence type="predicted"/>
<comment type="caution">
    <text evidence="1">The sequence shown here is derived from an EMBL/GenBank/DDBJ whole genome shotgun (WGS) entry which is preliminary data.</text>
</comment>
<evidence type="ECO:0000313" key="1">
    <source>
        <dbReference type="EMBL" id="PKI77265.1"/>
    </source>
</evidence>
<reference evidence="1 2" key="1">
    <citation type="submission" date="2017-11" db="EMBL/GenBank/DDBJ databases">
        <title>De-novo sequencing of pomegranate (Punica granatum L.) genome.</title>
        <authorList>
            <person name="Akparov Z."/>
            <person name="Amiraslanov A."/>
            <person name="Hajiyeva S."/>
            <person name="Abbasov M."/>
            <person name="Kaur K."/>
            <person name="Hamwieh A."/>
            <person name="Solovyev V."/>
            <person name="Salamov A."/>
            <person name="Braich B."/>
            <person name="Kosarev P."/>
            <person name="Mahmoud A."/>
            <person name="Hajiyev E."/>
            <person name="Babayeva S."/>
            <person name="Izzatullayeva V."/>
            <person name="Mammadov A."/>
            <person name="Mammadov A."/>
            <person name="Sharifova S."/>
            <person name="Ojaghi J."/>
            <person name="Eynullazada K."/>
            <person name="Bayramov B."/>
            <person name="Abdulazimova A."/>
            <person name="Shahmuradov I."/>
        </authorList>
    </citation>
    <scope>NUCLEOTIDE SEQUENCE [LARGE SCALE GENOMIC DNA]</scope>
    <source>
        <strain evidence="2">cv. AG2017</strain>
        <tissue evidence="1">Leaf</tissue>
    </source>
</reference>